<feature type="compositionally biased region" description="Low complexity" evidence="1">
    <location>
        <begin position="108"/>
        <end position="119"/>
    </location>
</feature>
<evidence type="ECO:0000313" key="3">
    <source>
        <dbReference type="Proteomes" id="UP000315783"/>
    </source>
</evidence>
<sequence length="248" mass="27535">MGQINGIFALHWSVGTAALSGGFQNERLLNGWNSLWDEDEVDAYDHLTASTVETMDMDLDGPEYYIELGAPEAPMALPESATSDSSMRPQPWQSWYSTPRTALSPLLASTEASSGGTSASHRHRRRHSDSGVEFDALVRPQPGGLGRMLDQKRVRIDRWRSRRPTPSDRGATRRQRLQMTPRESHVNKSPPRSRRKAYGYRQLDLCLSRIEWLEPMPGLAAADGGWLGVTFWVAAAVGMANMQQVGGV</sequence>
<gene>
    <name evidence="2" type="ORF">IF1G_04688</name>
</gene>
<evidence type="ECO:0000256" key="1">
    <source>
        <dbReference type="SAM" id="MobiDB-lite"/>
    </source>
</evidence>
<protein>
    <submittedName>
        <fullName evidence="2">Uncharacterized protein</fullName>
    </submittedName>
</protein>
<organism evidence="2 3">
    <name type="scientific">Cordyceps javanica</name>
    <dbReference type="NCBI Taxonomy" id="43265"/>
    <lineage>
        <taxon>Eukaryota</taxon>
        <taxon>Fungi</taxon>
        <taxon>Dikarya</taxon>
        <taxon>Ascomycota</taxon>
        <taxon>Pezizomycotina</taxon>
        <taxon>Sordariomycetes</taxon>
        <taxon>Hypocreomycetidae</taxon>
        <taxon>Hypocreales</taxon>
        <taxon>Cordycipitaceae</taxon>
        <taxon>Cordyceps</taxon>
    </lineage>
</organism>
<evidence type="ECO:0000313" key="2">
    <source>
        <dbReference type="EMBL" id="TQV96105.1"/>
    </source>
</evidence>
<dbReference type="Proteomes" id="UP000315783">
    <property type="component" value="Unassembled WGS sequence"/>
</dbReference>
<reference evidence="2 3" key="1">
    <citation type="journal article" date="2019" name="Appl. Microbiol. Biotechnol.">
        <title>Genome sequence of Isaria javanica and comparative genome analysis insights into family S53 peptidase evolution in fungal entomopathogens.</title>
        <authorList>
            <person name="Lin R."/>
            <person name="Zhang X."/>
            <person name="Xin B."/>
            <person name="Zou M."/>
            <person name="Gao Y."/>
            <person name="Qin F."/>
            <person name="Hu Q."/>
            <person name="Xie B."/>
            <person name="Cheng X."/>
        </authorList>
    </citation>
    <scope>NUCLEOTIDE SEQUENCE [LARGE SCALE GENOMIC DNA]</scope>
    <source>
        <strain evidence="2 3">IJ1G</strain>
    </source>
</reference>
<name>A0A545W0A2_9HYPO</name>
<feature type="compositionally biased region" description="Basic and acidic residues" evidence="1">
    <location>
        <begin position="149"/>
        <end position="159"/>
    </location>
</feature>
<proteinExistence type="predicted"/>
<comment type="caution">
    <text evidence="2">The sequence shown here is derived from an EMBL/GenBank/DDBJ whole genome shotgun (WGS) entry which is preliminary data.</text>
</comment>
<feature type="region of interest" description="Disordered" evidence="1">
    <location>
        <begin position="108"/>
        <end position="195"/>
    </location>
</feature>
<dbReference type="OrthoDB" id="10680792at2759"/>
<accession>A0A545W0A2</accession>
<keyword evidence="3" id="KW-1185">Reference proteome</keyword>
<dbReference type="EMBL" id="SPUK01000006">
    <property type="protein sequence ID" value="TQV96105.1"/>
    <property type="molecule type" value="Genomic_DNA"/>
</dbReference>
<dbReference type="AlphaFoldDB" id="A0A545W0A2"/>
<feature type="region of interest" description="Disordered" evidence="1">
    <location>
        <begin position="76"/>
        <end position="95"/>
    </location>
</feature>
<dbReference type="STRING" id="43265.A0A545W0A2"/>
<feature type="compositionally biased region" description="Polar residues" evidence="1">
    <location>
        <begin position="80"/>
        <end position="95"/>
    </location>
</feature>